<sequence>MDPPLGIWMFGGVSVPPSKIAGLDDGGPIRWPPRSPDLTPLEFFLWCYVKDRVFVPPVNDLPDFRACIRETIATVPMDMLERTWQETEYRLDIVRATSGAHVEVY</sequence>
<dbReference type="InParanoid" id="A0A2J7Q903"/>
<evidence type="ECO:0008006" key="3">
    <source>
        <dbReference type="Google" id="ProtNLM"/>
    </source>
</evidence>
<dbReference type="STRING" id="105785.A0A2J7Q903"/>
<dbReference type="Proteomes" id="UP000235965">
    <property type="component" value="Unassembled WGS sequence"/>
</dbReference>
<dbReference type="Gene3D" id="3.30.420.10">
    <property type="entry name" value="Ribonuclease H-like superfamily/Ribonuclease H"/>
    <property type="match status" value="1"/>
</dbReference>
<dbReference type="AlphaFoldDB" id="A0A2J7Q903"/>
<dbReference type="PANTHER" id="PTHR47326">
    <property type="entry name" value="TRANSPOSABLE ELEMENT TC3 TRANSPOSASE-LIKE PROTEIN"/>
    <property type="match status" value="1"/>
</dbReference>
<name>A0A2J7Q903_9NEOP</name>
<gene>
    <name evidence="1" type="ORF">B7P43_G02035</name>
</gene>
<dbReference type="PANTHER" id="PTHR47326:SF1">
    <property type="entry name" value="HTH PSQ-TYPE DOMAIN-CONTAINING PROTEIN"/>
    <property type="match status" value="1"/>
</dbReference>
<proteinExistence type="predicted"/>
<dbReference type="InterPro" id="IPR036397">
    <property type="entry name" value="RNaseH_sf"/>
</dbReference>
<protein>
    <recommendedName>
        <fullName evidence="3">Tc1-like transposase DDE domain-containing protein</fullName>
    </recommendedName>
</protein>
<reference evidence="1 2" key="1">
    <citation type="submission" date="2017-12" db="EMBL/GenBank/DDBJ databases">
        <title>Hemimetabolous genomes reveal molecular basis of termite eusociality.</title>
        <authorList>
            <person name="Harrison M.C."/>
            <person name="Jongepier E."/>
            <person name="Robertson H.M."/>
            <person name="Arning N."/>
            <person name="Bitard-Feildel T."/>
            <person name="Chao H."/>
            <person name="Childers C.P."/>
            <person name="Dinh H."/>
            <person name="Doddapaneni H."/>
            <person name="Dugan S."/>
            <person name="Gowin J."/>
            <person name="Greiner C."/>
            <person name="Han Y."/>
            <person name="Hu H."/>
            <person name="Hughes D.S.T."/>
            <person name="Huylmans A.-K."/>
            <person name="Kemena C."/>
            <person name="Kremer L.P.M."/>
            <person name="Lee S.L."/>
            <person name="Lopez-Ezquerra A."/>
            <person name="Mallet L."/>
            <person name="Monroy-Kuhn J.M."/>
            <person name="Moser A."/>
            <person name="Murali S.C."/>
            <person name="Muzny D.M."/>
            <person name="Otani S."/>
            <person name="Piulachs M.-D."/>
            <person name="Poelchau M."/>
            <person name="Qu J."/>
            <person name="Schaub F."/>
            <person name="Wada-Katsumata A."/>
            <person name="Worley K.C."/>
            <person name="Xie Q."/>
            <person name="Ylla G."/>
            <person name="Poulsen M."/>
            <person name="Gibbs R.A."/>
            <person name="Schal C."/>
            <person name="Richards S."/>
            <person name="Belles X."/>
            <person name="Korb J."/>
            <person name="Bornberg-Bauer E."/>
        </authorList>
    </citation>
    <scope>NUCLEOTIDE SEQUENCE [LARGE SCALE GENOMIC DNA]</scope>
    <source>
        <tissue evidence="1">Whole body</tissue>
    </source>
</reference>
<evidence type="ECO:0000313" key="2">
    <source>
        <dbReference type="Proteomes" id="UP000235965"/>
    </source>
</evidence>
<comment type="caution">
    <text evidence="1">The sequence shown here is derived from an EMBL/GenBank/DDBJ whole genome shotgun (WGS) entry which is preliminary data.</text>
</comment>
<organism evidence="1 2">
    <name type="scientific">Cryptotermes secundus</name>
    <dbReference type="NCBI Taxonomy" id="105785"/>
    <lineage>
        <taxon>Eukaryota</taxon>
        <taxon>Metazoa</taxon>
        <taxon>Ecdysozoa</taxon>
        <taxon>Arthropoda</taxon>
        <taxon>Hexapoda</taxon>
        <taxon>Insecta</taxon>
        <taxon>Pterygota</taxon>
        <taxon>Neoptera</taxon>
        <taxon>Polyneoptera</taxon>
        <taxon>Dictyoptera</taxon>
        <taxon>Blattodea</taxon>
        <taxon>Blattoidea</taxon>
        <taxon>Termitoidae</taxon>
        <taxon>Kalotermitidae</taxon>
        <taxon>Cryptotermitinae</taxon>
        <taxon>Cryptotermes</taxon>
    </lineage>
</organism>
<accession>A0A2J7Q903</accession>
<dbReference type="EMBL" id="NEVH01016943">
    <property type="protein sequence ID" value="PNF25069.1"/>
    <property type="molecule type" value="Genomic_DNA"/>
</dbReference>
<keyword evidence="2" id="KW-1185">Reference proteome</keyword>
<dbReference type="GO" id="GO:0003676">
    <property type="term" value="F:nucleic acid binding"/>
    <property type="evidence" value="ECO:0007669"/>
    <property type="project" value="InterPro"/>
</dbReference>
<evidence type="ECO:0000313" key="1">
    <source>
        <dbReference type="EMBL" id="PNF25069.1"/>
    </source>
</evidence>